<dbReference type="AlphaFoldDB" id="A0A7X5YPH4"/>
<feature type="signal peptide" evidence="1">
    <location>
        <begin position="1"/>
        <end position="28"/>
    </location>
</feature>
<keyword evidence="3" id="KW-1185">Reference proteome</keyword>
<reference evidence="2 3" key="1">
    <citation type="submission" date="2020-03" db="EMBL/GenBank/DDBJ databases">
        <title>Genomic Encyclopedia of Type Strains, Phase IV (KMG-IV): sequencing the most valuable type-strain genomes for metagenomic binning, comparative biology and taxonomic classification.</title>
        <authorList>
            <person name="Goeker M."/>
        </authorList>
    </citation>
    <scope>NUCLEOTIDE SEQUENCE [LARGE SCALE GENOMIC DNA]</scope>
    <source>
        <strain evidence="2 3">DSM 4736</strain>
    </source>
</reference>
<keyword evidence="1" id="KW-0732">Signal</keyword>
<evidence type="ECO:0000313" key="2">
    <source>
        <dbReference type="EMBL" id="NJC42325.1"/>
    </source>
</evidence>
<name>A0A7X5YPH4_9CAUL</name>
<accession>A0A7X5YPH4</accession>
<evidence type="ECO:0008006" key="4">
    <source>
        <dbReference type="Google" id="ProtNLM"/>
    </source>
</evidence>
<comment type="caution">
    <text evidence="2">The sequence shown here is derived from an EMBL/GenBank/DDBJ whole genome shotgun (WGS) entry which is preliminary data.</text>
</comment>
<feature type="chain" id="PRO_5030829484" description="Lipoprotein" evidence="1">
    <location>
        <begin position="29"/>
        <end position="152"/>
    </location>
</feature>
<sequence>MTGPDMNAPIRKFAAVLTAAVATGGLTACVGAFNPETDPTSPVAPRVQALVDANREYPRWADFPKSLEPEPEPAQIAAQVNTLRVTGGALTGEVSRIEWTLNEDPAAFAQGVQARIDATPVAPVTQETAAEIEEFARRTRERGRAPPPVPRR</sequence>
<protein>
    <recommendedName>
        <fullName evidence="4">Lipoprotein</fullName>
    </recommendedName>
</protein>
<gene>
    <name evidence="2" type="ORF">GGQ87_002620</name>
</gene>
<evidence type="ECO:0000256" key="1">
    <source>
        <dbReference type="SAM" id="SignalP"/>
    </source>
</evidence>
<organism evidence="2 3">
    <name type="scientific">Brevundimonas alba</name>
    <dbReference type="NCBI Taxonomy" id="74314"/>
    <lineage>
        <taxon>Bacteria</taxon>
        <taxon>Pseudomonadati</taxon>
        <taxon>Pseudomonadota</taxon>
        <taxon>Alphaproteobacteria</taxon>
        <taxon>Caulobacterales</taxon>
        <taxon>Caulobacteraceae</taxon>
        <taxon>Brevundimonas</taxon>
    </lineage>
</organism>
<dbReference type="Proteomes" id="UP000587415">
    <property type="component" value="Unassembled WGS sequence"/>
</dbReference>
<dbReference type="EMBL" id="JAATJM010000002">
    <property type="protein sequence ID" value="NJC42325.1"/>
    <property type="molecule type" value="Genomic_DNA"/>
</dbReference>
<proteinExistence type="predicted"/>
<evidence type="ECO:0000313" key="3">
    <source>
        <dbReference type="Proteomes" id="UP000587415"/>
    </source>
</evidence>